<dbReference type="SUPFAM" id="SSF109854">
    <property type="entry name" value="DinB/YfiT-like putative metalloenzymes"/>
    <property type="match status" value="1"/>
</dbReference>
<sequence>MEVVRQMEFARLYSLGKIERIDENEWDVILEGEPNTIRWNAGHIFTSHESLLKRAIPSYTVVHPEWKQFFEGGTRPSEWGNNPPSKSEIIHALQEQIVRFVPVIGEDMYTPINEPISFGSMHSIESVAGVLNFMVWHEGIHIGALYAMHRAIAK</sequence>
<organism evidence="2 3">
    <name type="scientific">Paenisporosarcina cavernae</name>
    <dbReference type="NCBI Taxonomy" id="2320858"/>
    <lineage>
        <taxon>Bacteria</taxon>
        <taxon>Bacillati</taxon>
        <taxon>Bacillota</taxon>
        <taxon>Bacilli</taxon>
        <taxon>Bacillales</taxon>
        <taxon>Caryophanaceae</taxon>
        <taxon>Paenisporosarcina</taxon>
    </lineage>
</organism>
<dbReference type="AlphaFoldDB" id="A0A385YPL0"/>
<dbReference type="KEGG" id="paek:D3873_01750"/>
<dbReference type="RefSeq" id="WP_119882400.1">
    <property type="nucleotide sequence ID" value="NZ_CP032418.1"/>
</dbReference>
<proteinExistence type="predicted"/>
<reference evidence="3" key="1">
    <citation type="submission" date="2018-09" db="EMBL/GenBank/DDBJ databases">
        <authorList>
            <person name="Zhu H."/>
        </authorList>
    </citation>
    <scope>NUCLEOTIDE SEQUENCE [LARGE SCALE GENOMIC DNA]</scope>
    <source>
        <strain evidence="3">K2R23-3</strain>
    </source>
</reference>
<dbReference type="InterPro" id="IPR024775">
    <property type="entry name" value="DinB-like"/>
</dbReference>
<evidence type="ECO:0000259" key="1">
    <source>
        <dbReference type="Pfam" id="PF12867"/>
    </source>
</evidence>
<protein>
    <submittedName>
        <fullName evidence="2">DinB family protein</fullName>
    </submittedName>
</protein>
<accession>A0A385YPL0</accession>
<keyword evidence="3" id="KW-1185">Reference proteome</keyword>
<dbReference type="EMBL" id="CP032418">
    <property type="protein sequence ID" value="AYC28655.1"/>
    <property type="molecule type" value="Genomic_DNA"/>
</dbReference>
<evidence type="ECO:0000313" key="2">
    <source>
        <dbReference type="EMBL" id="AYC28655.1"/>
    </source>
</evidence>
<dbReference type="Gene3D" id="1.20.120.450">
    <property type="entry name" value="dinb family like domain"/>
    <property type="match status" value="1"/>
</dbReference>
<dbReference type="Proteomes" id="UP000265725">
    <property type="component" value="Chromosome"/>
</dbReference>
<name>A0A385YPL0_9BACL</name>
<dbReference type="InterPro" id="IPR034660">
    <property type="entry name" value="DinB/YfiT-like"/>
</dbReference>
<dbReference type="OrthoDB" id="4295522at2"/>
<feature type="domain" description="DinB-like" evidence="1">
    <location>
        <begin position="13"/>
        <end position="143"/>
    </location>
</feature>
<gene>
    <name evidence="2" type="ORF">D3873_01750</name>
</gene>
<evidence type="ECO:0000313" key="3">
    <source>
        <dbReference type="Proteomes" id="UP000265725"/>
    </source>
</evidence>
<dbReference type="Pfam" id="PF12867">
    <property type="entry name" value="DinB_2"/>
    <property type="match status" value="1"/>
</dbReference>